<organism evidence="9 10">
    <name type="scientific">Zunongwangia mangrovi</name>
    <dbReference type="NCBI Taxonomy" id="1334022"/>
    <lineage>
        <taxon>Bacteria</taxon>
        <taxon>Pseudomonadati</taxon>
        <taxon>Bacteroidota</taxon>
        <taxon>Flavobacteriia</taxon>
        <taxon>Flavobacteriales</taxon>
        <taxon>Flavobacteriaceae</taxon>
        <taxon>Zunongwangia</taxon>
    </lineage>
</organism>
<dbReference type="EMBL" id="FOKV01000006">
    <property type="protein sequence ID" value="SFC60767.1"/>
    <property type="molecule type" value="Genomic_DNA"/>
</dbReference>
<dbReference type="RefSeq" id="WP_092543642.1">
    <property type="nucleotide sequence ID" value="NZ_FOKV01000006.1"/>
</dbReference>
<dbReference type="Gene3D" id="1.25.40.390">
    <property type="match status" value="1"/>
</dbReference>
<comment type="subcellular location">
    <subcellularLocation>
        <location evidence="1">Cell outer membrane</location>
    </subcellularLocation>
</comment>
<proteinExistence type="inferred from homology"/>
<dbReference type="PROSITE" id="PS51257">
    <property type="entry name" value="PROKAR_LIPOPROTEIN"/>
    <property type="match status" value="1"/>
</dbReference>
<dbReference type="OrthoDB" id="5694214at2"/>
<dbReference type="Pfam" id="PF14322">
    <property type="entry name" value="SusD-like_3"/>
    <property type="match status" value="1"/>
</dbReference>
<feature type="signal peptide" evidence="6">
    <location>
        <begin position="1"/>
        <end position="21"/>
    </location>
</feature>
<evidence type="ECO:0000256" key="4">
    <source>
        <dbReference type="ARBA" id="ARBA00023136"/>
    </source>
</evidence>
<evidence type="ECO:0000313" key="10">
    <source>
        <dbReference type="Proteomes" id="UP000199438"/>
    </source>
</evidence>
<gene>
    <name evidence="9" type="ORF">SAMN04487907_10635</name>
</gene>
<dbReference type="SUPFAM" id="SSF48452">
    <property type="entry name" value="TPR-like"/>
    <property type="match status" value="1"/>
</dbReference>
<dbReference type="InterPro" id="IPR012944">
    <property type="entry name" value="SusD_RagB_dom"/>
</dbReference>
<dbReference type="AlphaFoldDB" id="A0A1I1KIY8"/>
<evidence type="ECO:0000259" key="8">
    <source>
        <dbReference type="Pfam" id="PF14322"/>
    </source>
</evidence>
<keyword evidence="10" id="KW-1185">Reference proteome</keyword>
<evidence type="ECO:0000256" key="3">
    <source>
        <dbReference type="ARBA" id="ARBA00022729"/>
    </source>
</evidence>
<evidence type="ECO:0000259" key="7">
    <source>
        <dbReference type="Pfam" id="PF07980"/>
    </source>
</evidence>
<keyword evidence="4" id="KW-0472">Membrane</keyword>
<evidence type="ECO:0000313" key="9">
    <source>
        <dbReference type="EMBL" id="SFC60767.1"/>
    </source>
</evidence>
<evidence type="ECO:0000256" key="5">
    <source>
        <dbReference type="ARBA" id="ARBA00023237"/>
    </source>
</evidence>
<name>A0A1I1KIY8_9FLAO</name>
<protein>
    <submittedName>
        <fullName evidence="9">Starch-binding associating with outer membrane</fullName>
    </submittedName>
</protein>
<feature type="domain" description="RagB/SusD" evidence="7">
    <location>
        <begin position="337"/>
        <end position="569"/>
    </location>
</feature>
<keyword evidence="5" id="KW-0998">Cell outer membrane</keyword>
<dbReference type="GO" id="GO:0009279">
    <property type="term" value="C:cell outer membrane"/>
    <property type="evidence" value="ECO:0007669"/>
    <property type="project" value="UniProtKB-SubCell"/>
</dbReference>
<dbReference type="InterPro" id="IPR011990">
    <property type="entry name" value="TPR-like_helical_dom_sf"/>
</dbReference>
<comment type="similarity">
    <text evidence="2">Belongs to the SusD family.</text>
</comment>
<keyword evidence="3 6" id="KW-0732">Signal</keyword>
<dbReference type="InterPro" id="IPR033985">
    <property type="entry name" value="SusD-like_N"/>
</dbReference>
<dbReference type="Proteomes" id="UP000199438">
    <property type="component" value="Unassembled WGS sequence"/>
</dbReference>
<dbReference type="Pfam" id="PF07980">
    <property type="entry name" value="SusD_RagB"/>
    <property type="match status" value="1"/>
</dbReference>
<evidence type="ECO:0000256" key="1">
    <source>
        <dbReference type="ARBA" id="ARBA00004442"/>
    </source>
</evidence>
<feature type="chain" id="PRO_5011755792" evidence="6">
    <location>
        <begin position="22"/>
        <end position="664"/>
    </location>
</feature>
<reference evidence="10" key="1">
    <citation type="submission" date="2016-10" db="EMBL/GenBank/DDBJ databases">
        <authorList>
            <person name="Varghese N."/>
            <person name="Submissions S."/>
        </authorList>
    </citation>
    <scope>NUCLEOTIDE SEQUENCE [LARGE SCALE GENOMIC DNA]</scope>
    <source>
        <strain evidence="10">DSM 24499</strain>
    </source>
</reference>
<accession>A0A1I1KIY8</accession>
<evidence type="ECO:0000256" key="2">
    <source>
        <dbReference type="ARBA" id="ARBA00006275"/>
    </source>
</evidence>
<feature type="domain" description="SusD-like N-terminal" evidence="8">
    <location>
        <begin position="23"/>
        <end position="222"/>
    </location>
</feature>
<sequence>MRKYIKPILILSIASILFSCSDDFLERPPESEIIPEDYLFEESQLASYTIELYGILPTHGNWSFGTFGIDSDTDNMANMDYDNKYVPGQWRVGQTGGSWSFTNIRNINYFLSTVVPRYENGEITGSEEGIEHFIGEAYFFRAFEYFNKVQALGDFPIVTEPIPDDSELLTAASERDPRSEVIRFILSDLDNAANMMMSSSPDGNKNRLSRYAALLVKSRVALYEATWLDNFRGTAFVPNGSGWPGADKAYNQGWQYEAGSIDAEIEWLLGEAMTAAEEVAGAFSLTPNNGVLQQSTVDAENPYFNLFGAEDMSDFSEVILWRDYDQGLGIVHNVPVHAMRGNYGVGLTKGLVESFLMDNGLPIYANGSGYAGDDYIEDVRENRDGRLWLFLKQPGQINILYNEEEGNEITPVEPVPRITESAWEQAYSTGYTIRKGLNYDGIQGNNGQGYTGSLVFRATEAYLNYIEASYLLTGNVNATAAGYWRAIRDRAGVNPNFENTIAATNMQIESEGDWGAYSAGQLIDPTLYNIRRERRNELFAEGLRWMDLKRWRSLDQLIDNNYHIEGFKLWGPMQEWYDDGILVYDSGSATVSSPTRSEYLRPYEQTGDELVYDGYSWTMAHYLDPIAIQHFLITSENNNLESSPIYQNPGWPLTANEGAQPINN</sequence>
<evidence type="ECO:0000256" key="6">
    <source>
        <dbReference type="SAM" id="SignalP"/>
    </source>
</evidence>
<dbReference type="STRING" id="1334022.SAMN04487907_10635"/>